<keyword evidence="2" id="KW-0645">Protease</keyword>
<feature type="domain" description="Peptidase M28" evidence="8">
    <location>
        <begin position="312"/>
        <end position="528"/>
    </location>
</feature>
<comment type="caution">
    <text evidence="9">The sequence shown here is derived from an EMBL/GenBank/DDBJ whole genome shotgun (WGS) entry which is preliminary data.</text>
</comment>
<keyword evidence="5" id="KW-0378">Hydrolase</keyword>
<dbReference type="SUPFAM" id="SSF53187">
    <property type="entry name" value="Zn-dependent exopeptidases"/>
    <property type="match status" value="1"/>
</dbReference>
<dbReference type="InterPro" id="IPR045175">
    <property type="entry name" value="M28_fam"/>
</dbReference>
<gene>
    <name evidence="9" type="ORF">V473_09905</name>
</gene>
<dbReference type="AlphaFoldDB" id="A0A0J7Y4S2"/>
<dbReference type="PATRIC" id="fig|1420583.3.peg.1991"/>
<keyword evidence="10" id="KW-1185">Reference proteome</keyword>
<dbReference type="Gene3D" id="3.50.30.30">
    <property type="match status" value="1"/>
</dbReference>
<evidence type="ECO:0000256" key="4">
    <source>
        <dbReference type="ARBA" id="ARBA00022729"/>
    </source>
</evidence>
<evidence type="ECO:0000313" key="10">
    <source>
        <dbReference type="Proteomes" id="UP000052232"/>
    </source>
</evidence>
<dbReference type="Pfam" id="PF04389">
    <property type="entry name" value="Peptidase_M28"/>
    <property type="match status" value="1"/>
</dbReference>
<evidence type="ECO:0000256" key="5">
    <source>
        <dbReference type="ARBA" id="ARBA00022801"/>
    </source>
</evidence>
<dbReference type="Proteomes" id="UP000052232">
    <property type="component" value="Unassembled WGS sequence"/>
</dbReference>
<dbReference type="GO" id="GO:0046872">
    <property type="term" value="F:metal ion binding"/>
    <property type="evidence" value="ECO:0007669"/>
    <property type="project" value="UniProtKB-KW"/>
</dbReference>
<evidence type="ECO:0000313" key="9">
    <source>
        <dbReference type="EMBL" id="KMS58403.1"/>
    </source>
</evidence>
<evidence type="ECO:0000259" key="8">
    <source>
        <dbReference type="Pfam" id="PF04389"/>
    </source>
</evidence>
<dbReference type="GO" id="GO:0006508">
    <property type="term" value="P:proteolysis"/>
    <property type="evidence" value="ECO:0007669"/>
    <property type="project" value="UniProtKB-KW"/>
</dbReference>
<keyword evidence="4 7" id="KW-0732">Signal</keyword>
<dbReference type="PROSITE" id="PS51257">
    <property type="entry name" value="PROKAR_LIPOPROTEIN"/>
    <property type="match status" value="1"/>
</dbReference>
<dbReference type="InterPro" id="IPR007484">
    <property type="entry name" value="Peptidase_M28"/>
</dbReference>
<dbReference type="PANTHER" id="PTHR12147">
    <property type="entry name" value="METALLOPEPTIDASE M28 FAMILY MEMBER"/>
    <property type="match status" value="1"/>
</dbReference>
<name>A0A0J7Y4S2_9SPHN</name>
<dbReference type="STRING" id="1420583.V473_09905"/>
<dbReference type="RefSeq" id="WP_066603030.1">
    <property type="nucleotide sequence ID" value="NZ_KQ130434.1"/>
</dbReference>
<protein>
    <submittedName>
        <fullName evidence="9">Peptidase M28</fullName>
    </submittedName>
</protein>
<reference evidence="9 10" key="1">
    <citation type="journal article" date="2015" name="G3 (Bethesda)">
        <title>Insights into Ongoing Evolution of the Hexachlorocyclohexane Catabolic Pathway from Comparative Genomics of Ten Sphingomonadaceae Strains.</title>
        <authorList>
            <person name="Pearce S.L."/>
            <person name="Oakeshott J.G."/>
            <person name="Pandey G."/>
        </authorList>
    </citation>
    <scope>NUCLEOTIDE SEQUENCE [LARGE SCALE GENOMIC DNA]</scope>
    <source>
        <strain evidence="9 10">LL01</strain>
    </source>
</reference>
<feature type="signal peptide" evidence="7">
    <location>
        <begin position="1"/>
        <end position="18"/>
    </location>
</feature>
<evidence type="ECO:0000256" key="1">
    <source>
        <dbReference type="ARBA" id="ARBA00022438"/>
    </source>
</evidence>
<keyword evidence="6" id="KW-0862">Zinc</keyword>
<organism evidence="9 10">
    <name type="scientific">Sphingobium cupriresistens LL01</name>
    <dbReference type="NCBI Taxonomy" id="1420583"/>
    <lineage>
        <taxon>Bacteria</taxon>
        <taxon>Pseudomonadati</taxon>
        <taxon>Pseudomonadota</taxon>
        <taxon>Alphaproteobacteria</taxon>
        <taxon>Sphingomonadales</taxon>
        <taxon>Sphingomonadaceae</taxon>
        <taxon>Sphingobium</taxon>
    </lineage>
</organism>
<evidence type="ECO:0000256" key="6">
    <source>
        <dbReference type="ARBA" id="ARBA00022833"/>
    </source>
</evidence>
<dbReference type="InterPro" id="IPR046450">
    <property type="entry name" value="PA_dom_sf"/>
</dbReference>
<evidence type="ECO:0000256" key="7">
    <source>
        <dbReference type="SAM" id="SignalP"/>
    </source>
</evidence>
<dbReference type="CDD" id="cd05660">
    <property type="entry name" value="M28_like_PA"/>
    <property type="match status" value="1"/>
</dbReference>
<dbReference type="SUPFAM" id="SSF52025">
    <property type="entry name" value="PA domain"/>
    <property type="match status" value="1"/>
</dbReference>
<evidence type="ECO:0000256" key="3">
    <source>
        <dbReference type="ARBA" id="ARBA00022723"/>
    </source>
</evidence>
<dbReference type="PANTHER" id="PTHR12147:SF56">
    <property type="entry name" value="AMINOPEPTIDASE YDR415C-RELATED"/>
    <property type="match status" value="1"/>
</dbReference>
<accession>A0A0J7Y4S2</accession>
<proteinExistence type="predicted"/>
<keyword evidence="3" id="KW-0479">Metal-binding</keyword>
<dbReference type="Gene3D" id="3.40.630.10">
    <property type="entry name" value="Zn peptidases"/>
    <property type="match status" value="1"/>
</dbReference>
<dbReference type="GO" id="GO:0008235">
    <property type="term" value="F:metalloexopeptidase activity"/>
    <property type="evidence" value="ECO:0007669"/>
    <property type="project" value="InterPro"/>
</dbReference>
<keyword evidence="1" id="KW-0031">Aminopeptidase</keyword>
<dbReference type="EMBL" id="JACT01000001">
    <property type="protein sequence ID" value="KMS58403.1"/>
    <property type="molecule type" value="Genomic_DNA"/>
</dbReference>
<feature type="chain" id="PRO_5005291871" evidence="7">
    <location>
        <begin position="19"/>
        <end position="562"/>
    </location>
</feature>
<dbReference type="GO" id="GO:0004177">
    <property type="term" value="F:aminopeptidase activity"/>
    <property type="evidence" value="ECO:0007669"/>
    <property type="project" value="UniProtKB-KW"/>
</dbReference>
<sequence>MRSSIAAIAAVLALSACATDGADTPPTAASATPPAAATAEPSIDTMKRLVQELSSDAYEGRAPGSPGEEKTLALLAAEFGKLGLKPGNKGSWFQDVPLVEINAKNVSPLSFTGGKSAVTAAYGPEMVIGTYRTTQPKIAIKDSPVVFVGYGINAPEKGWNDYAGLDVKGKTVIILVNDPDYETPGLSGPFNGRAMTYYGRWTYKYEEAARQGAAAAIIVHDTVPAAYGWNVVQSSWTGAQHVADSANGNAGQSQAIGWIQKEKAAALFASAGLNLDAQMAAAKKPGFKAVALTGVKANVSFDNDLRKHMSKNVVALLPGKTRPDEYVLYSAHWDHLGHCQAAPDGDDICNGAVDNATGTAALVALAQANVQAGPTDRSQVFLAVTAEESGLLGSAYYGNNPVFPFAKTVGGVNMDALSVAGLARNVVVIGKGKSQLDAYLDRALSAQGRVSTLEPTPEKGFYYRSDHFSFAKHGLPMLYFEGGEDLVKGGAAAGLAAAEDYTKNRYHGPKDEYDPNWDWTGVLADLKLYYSVGRDLATTTDWPNWVDGDEFRAIRDKDRAGK</sequence>
<evidence type="ECO:0000256" key="2">
    <source>
        <dbReference type="ARBA" id="ARBA00022670"/>
    </source>
</evidence>